<gene>
    <name evidence="3" type="ORF">HK103_000372</name>
</gene>
<feature type="coiled-coil region" evidence="1">
    <location>
        <begin position="367"/>
        <end position="394"/>
    </location>
</feature>
<dbReference type="EMBL" id="JADGKB010000102">
    <property type="protein sequence ID" value="KAJ3253714.1"/>
    <property type="molecule type" value="Genomic_DNA"/>
</dbReference>
<evidence type="ECO:0000256" key="2">
    <source>
        <dbReference type="SAM" id="MobiDB-lite"/>
    </source>
</evidence>
<sequence>MEIEIRAYDDDEESIHSTHTEDSTVQMDDEETAESDDIALRFTQNEQFMEGEIEQWEKKPLPKKTKAGLPIILIVKPTASKMSHRLLNPYIYRNINDVGGLAGLSTMLNTSSNWEELYNQVVEKRSVIESLDELRNLPTGTHESDVQAQFGSLVSIISGFLDIGLKVKSETKIIVGGIFTKNEYDVRSRTDPHFLNRRGRHLIASEAKRSETFRERGVWYYKSRGIQTLCALYRYGCPTFLFTQKIFKVFVENAERNAIYTYPYNDDISLSEHVRSTLVQPMGKNLIKAIVICLLSEKNNTEKEIDDEVKIELKHETPIKAGPIPPQYYVSTQKPPTRKSERSSNQNKKPRYVSGYVDGQPVYTEIRVCSADEVEEIEAEIVEEEKRFKKENSDKTLIE</sequence>
<feature type="region of interest" description="Disordered" evidence="2">
    <location>
        <begin position="322"/>
        <end position="356"/>
    </location>
</feature>
<evidence type="ECO:0000256" key="1">
    <source>
        <dbReference type="SAM" id="Coils"/>
    </source>
</evidence>
<evidence type="ECO:0000313" key="3">
    <source>
        <dbReference type="EMBL" id="KAJ3253714.1"/>
    </source>
</evidence>
<keyword evidence="4" id="KW-1185">Reference proteome</keyword>
<dbReference type="Proteomes" id="UP001210925">
    <property type="component" value="Unassembled WGS sequence"/>
</dbReference>
<reference evidence="3" key="1">
    <citation type="submission" date="2020-05" db="EMBL/GenBank/DDBJ databases">
        <title>Phylogenomic resolution of chytrid fungi.</title>
        <authorList>
            <person name="Stajich J.E."/>
            <person name="Amses K."/>
            <person name="Simmons R."/>
            <person name="Seto K."/>
            <person name="Myers J."/>
            <person name="Bonds A."/>
            <person name="Quandt C.A."/>
            <person name="Barry K."/>
            <person name="Liu P."/>
            <person name="Grigoriev I."/>
            <person name="Longcore J.E."/>
            <person name="James T.Y."/>
        </authorList>
    </citation>
    <scope>NUCLEOTIDE SEQUENCE</scope>
    <source>
        <strain evidence="3">PLAUS21</strain>
    </source>
</reference>
<feature type="region of interest" description="Disordered" evidence="2">
    <location>
        <begin position="1"/>
        <end position="31"/>
    </location>
</feature>
<accession>A0AAD5UBJ6</accession>
<keyword evidence="1" id="KW-0175">Coiled coil</keyword>
<organism evidence="3 4">
    <name type="scientific">Boothiomyces macroporosus</name>
    <dbReference type="NCBI Taxonomy" id="261099"/>
    <lineage>
        <taxon>Eukaryota</taxon>
        <taxon>Fungi</taxon>
        <taxon>Fungi incertae sedis</taxon>
        <taxon>Chytridiomycota</taxon>
        <taxon>Chytridiomycota incertae sedis</taxon>
        <taxon>Chytridiomycetes</taxon>
        <taxon>Rhizophydiales</taxon>
        <taxon>Terramycetaceae</taxon>
        <taxon>Boothiomyces</taxon>
    </lineage>
</organism>
<proteinExistence type="predicted"/>
<dbReference type="AlphaFoldDB" id="A0AAD5UBJ6"/>
<comment type="caution">
    <text evidence="3">The sequence shown here is derived from an EMBL/GenBank/DDBJ whole genome shotgun (WGS) entry which is preliminary data.</text>
</comment>
<evidence type="ECO:0000313" key="4">
    <source>
        <dbReference type="Proteomes" id="UP001210925"/>
    </source>
</evidence>
<name>A0AAD5UBJ6_9FUNG</name>
<feature type="compositionally biased region" description="Basic and acidic residues" evidence="2">
    <location>
        <begin position="1"/>
        <end position="22"/>
    </location>
</feature>
<protein>
    <submittedName>
        <fullName evidence="3">Uncharacterized protein</fullName>
    </submittedName>
</protein>